<dbReference type="Ensembl" id="ENSDART00000127268.3">
    <property type="protein sequence ID" value="ENSDARP00000109589.1"/>
    <property type="gene ID" value="ENSDARG00000089327.3"/>
</dbReference>
<evidence type="ECO:0000313" key="10">
    <source>
        <dbReference type="Proteomes" id="UP000000437"/>
    </source>
</evidence>
<reference evidence="9 10" key="2">
    <citation type="journal article" date="2013" name="Nature">
        <title>The zebrafish reference genome sequence and its relationship to the human genome.</title>
        <authorList>
            <consortium name="Genome Reference Consortium Zebrafish"/>
            <person name="Howe K."/>
            <person name="Clark M.D."/>
            <person name="Torroja C.F."/>
            <person name="Torrance J."/>
            <person name="Berthelot C."/>
            <person name="Muffato M."/>
            <person name="Collins J.E."/>
            <person name="Humphray S."/>
            <person name="McLaren K."/>
            <person name="Matthews L."/>
            <person name="McLaren S."/>
            <person name="Sealy I."/>
            <person name="Caccamo M."/>
            <person name="Churcher C."/>
            <person name="Scott C."/>
            <person name="Barrett J.C."/>
            <person name="Koch R."/>
            <person name="Rauch G.J."/>
            <person name="White S."/>
            <person name="Chow W."/>
            <person name="Kilian B."/>
            <person name="Quintais L.T."/>
            <person name="Guerra-Assuncao J.A."/>
            <person name="Zhou Y."/>
            <person name="Gu Y."/>
            <person name="Yen J."/>
            <person name="Vogel J.H."/>
            <person name="Eyre T."/>
            <person name="Redmond S."/>
            <person name="Banerjee R."/>
            <person name="Chi J."/>
            <person name="Fu B."/>
            <person name="Langley E."/>
            <person name="Maguire S.F."/>
            <person name="Laird G.K."/>
            <person name="Lloyd D."/>
            <person name="Kenyon E."/>
            <person name="Donaldson S."/>
            <person name="Sehra H."/>
            <person name="Almeida-King J."/>
            <person name="Loveland J."/>
            <person name="Trevanion S."/>
            <person name="Jones M."/>
            <person name="Quail M."/>
            <person name="Willey D."/>
            <person name="Hunt A."/>
            <person name="Burton J."/>
            <person name="Sims S."/>
            <person name="McLay K."/>
            <person name="Plumb B."/>
            <person name="Davis J."/>
            <person name="Clee C."/>
            <person name="Oliver K."/>
            <person name="Clark R."/>
            <person name="Riddle C."/>
            <person name="Elliot D."/>
            <person name="Eliott D."/>
            <person name="Threadgold G."/>
            <person name="Harden G."/>
            <person name="Ware D."/>
            <person name="Begum S."/>
            <person name="Mortimore B."/>
            <person name="Mortimer B."/>
            <person name="Kerry G."/>
            <person name="Heath P."/>
            <person name="Phillimore B."/>
            <person name="Tracey A."/>
            <person name="Corby N."/>
            <person name="Dunn M."/>
            <person name="Johnson C."/>
            <person name="Wood J."/>
            <person name="Clark S."/>
            <person name="Pelan S."/>
            <person name="Griffiths G."/>
            <person name="Smith M."/>
            <person name="Glithero R."/>
            <person name="Howden P."/>
            <person name="Barker N."/>
            <person name="Lloyd C."/>
            <person name="Stevens C."/>
            <person name="Harley J."/>
            <person name="Holt K."/>
            <person name="Panagiotidis G."/>
            <person name="Lovell J."/>
            <person name="Beasley H."/>
            <person name="Henderson C."/>
            <person name="Gordon D."/>
            <person name="Auger K."/>
            <person name="Wright D."/>
            <person name="Collins J."/>
            <person name="Raisen C."/>
            <person name="Dyer L."/>
            <person name="Leung K."/>
            <person name="Robertson L."/>
            <person name="Ambridge K."/>
            <person name="Leongamornlert D."/>
            <person name="McGuire S."/>
            <person name="Gilderthorp R."/>
            <person name="Griffiths C."/>
            <person name="Manthravadi D."/>
            <person name="Nichol S."/>
            <person name="Barker G."/>
            <person name="Whitehead S."/>
            <person name="Kay M."/>
            <person name="Brown J."/>
            <person name="Murnane C."/>
            <person name="Gray E."/>
            <person name="Humphries M."/>
            <person name="Sycamore N."/>
            <person name="Barker D."/>
            <person name="Saunders D."/>
            <person name="Wallis J."/>
            <person name="Babbage A."/>
            <person name="Hammond S."/>
            <person name="Mashreghi-Mohammadi M."/>
            <person name="Barr L."/>
            <person name="Martin S."/>
            <person name="Wray P."/>
            <person name="Ellington A."/>
            <person name="Matthews N."/>
            <person name="Ellwood M."/>
            <person name="Woodmansey R."/>
            <person name="Clark G."/>
            <person name="Cooper J."/>
            <person name="Cooper J."/>
            <person name="Tromans A."/>
            <person name="Grafham D."/>
            <person name="Skuce C."/>
            <person name="Pandian R."/>
            <person name="Andrews R."/>
            <person name="Harrison E."/>
            <person name="Kimberley A."/>
            <person name="Garnett J."/>
            <person name="Fosker N."/>
            <person name="Hall R."/>
            <person name="Garner P."/>
            <person name="Kelly D."/>
            <person name="Bird C."/>
            <person name="Palmer S."/>
            <person name="Gehring I."/>
            <person name="Berger A."/>
            <person name="Dooley C.M."/>
            <person name="Ersan-Urun Z."/>
            <person name="Eser C."/>
            <person name="Geiger H."/>
            <person name="Geisler M."/>
            <person name="Karotki L."/>
            <person name="Kirn A."/>
            <person name="Konantz J."/>
            <person name="Konantz M."/>
            <person name="Oberlander M."/>
            <person name="Rudolph-Geiger S."/>
            <person name="Teucke M."/>
            <person name="Lanz C."/>
            <person name="Raddatz G."/>
            <person name="Osoegawa K."/>
            <person name="Zhu B."/>
            <person name="Rapp A."/>
            <person name="Widaa S."/>
            <person name="Langford C."/>
            <person name="Yang F."/>
            <person name="Schuster S.C."/>
            <person name="Carter N.P."/>
            <person name="Harrow J."/>
            <person name="Ning Z."/>
            <person name="Herrero J."/>
            <person name="Searle S.M."/>
            <person name="Enright A."/>
            <person name="Geisler R."/>
            <person name="Plasterk R.H."/>
            <person name="Lee C."/>
            <person name="Westerfield M."/>
            <person name="de Jong P.J."/>
            <person name="Zon L.I."/>
            <person name="Postlethwait J.H."/>
            <person name="Nusslein-Volhard C."/>
            <person name="Hubbard T.J."/>
            <person name="Roest Crollius H."/>
            <person name="Rogers J."/>
            <person name="Stemple D.L."/>
        </authorList>
    </citation>
    <scope>NUCLEOTIDE SEQUENCE [LARGE SCALE GENOMIC DNA]</scope>
    <source>
        <strain evidence="9">Tuebingen</strain>
    </source>
</reference>
<name>A0A8M9PLS5_DANRE</name>
<dbReference type="GeneID" id="101884219"/>
<dbReference type="GO" id="GO:0002355">
    <property type="term" value="P:detection of tumor cell"/>
    <property type="evidence" value="ECO:0000318"/>
    <property type="project" value="GO_Central"/>
</dbReference>
<keyword evidence="6" id="KW-1133">Transmembrane helix</keyword>
<evidence type="ECO:0000313" key="11">
    <source>
        <dbReference type="RefSeq" id="XP_005172764.1"/>
    </source>
</evidence>
<dbReference type="HOGENOM" id="CLU_061397_0_0_1"/>
<feature type="domain" description="Ig-like" evidence="8">
    <location>
        <begin position="32"/>
        <end position="110"/>
    </location>
</feature>
<evidence type="ECO:0000313" key="9">
    <source>
        <dbReference type="Ensembl" id="ENSDARP00000109589"/>
    </source>
</evidence>
<dbReference type="RefSeq" id="XP_005172764.1">
    <property type="nucleotide sequence ID" value="XM_005172707.5"/>
</dbReference>
<dbReference type="SUPFAM" id="SSF48726">
    <property type="entry name" value="Immunoglobulin"/>
    <property type="match status" value="2"/>
</dbReference>
<feature type="transmembrane region" description="Helical" evidence="6">
    <location>
        <begin position="322"/>
        <end position="343"/>
    </location>
</feature>
<dbReference type="InterPro" id="IPR013162">
    <property type="entry name" value="CD80_C2-set"/>
</dbReference>
<dbReference type="Proteomes" id="UP000000437">
    <property type="component" value="Chromosome 10"/>
</dbReference>
<keyword evidence="10" id="KW-1185">Reference proteome</keyword>
<dbReference type="eggNOG" id="ENOG502RYH2">
    <property type="taxonomic scope" value="Eukaryota"/>
</dbReference>
<keyword evidence="7" id="KW-0732">Signal</keyword>
<dbReference type="InterPro" id="IPR013783">
    <property type="entry name" value="Ig-like_fold"/>
</dbReference>
<dbReference type="PaxDb" id="7955-ENSDARP00000109589"/>
<dbReference type="GO" id="GO:0008037">
    <property type="term" value="P:cell recognition"/>
    <property type="evidence" value="ECO:0000318"/>
    <property type="project" value="GO_Central"/>
</dbReference>
<proteinExistence type="predicted"/>
<evidence type="ECO:0000313" key="12">
    <source>
        <dbReference type="RefSeq" id="XP_021327988.1"/>
    </source>
</evidence>
<dbReference type="KEGG" id="dre:101884219"/>
<dbReference type="GO" id="GO:0005886">
    <property type="term" value="C:plasma membrane"/>
    <property type="evidence" value="ECO:0000318"/>
    <property type="project" value="GO_Central"/>
</dbReference>
<evidence type="ECO:0000256" key="5">
    <source>
        <dbReference type="SAM" id="MobiDB-lite"/>
    </source>
</evidence>
<dbReference type="Gene3D" id="2.60.40.10">
    <property type="entry name" value="Immunoglobulins"/>
    <property type="match status" value="2"/>
</dbReference>
<dbReference type="PANTHER" id="PTHR47118:SF1">
    <property type="entry name" value="CYTOTOXIC AND REGULATORY T-CELL MOLECULE"/>
    <property type="match status" value="1"/>
</dbReference>
<feature type="compositionally biased region" description="Basic and acidic residues" evidence="5">
    <location>
        <begin position="366"/>
        <end position="377"/>
    </location>
</feature>
<keyword evidence="6" id="KW-0812">Transmembrane</keyword>
<dbReference type="GO" id="GO:0005102">
    <property type="term" value="F:signaling receptor binding"/>
    <property type="evidence" value="ECO:0000318"/>
    <property type="project" value="GO_Central"/>
</dbReference>
<keyword evidence="3" id="KW-1015">Disulfide bond</keyword>
<sequence length="436" mass="49181">MEIKQAFVIHFLMLIAAGLRECLATKFIAVVEGDTLVLKCPRRNLSDNVHMEWRKEGHVMFFNTHKGLKDPRINLFTSNSFEFTVVVSNVTFKDEGLYRCFVYEDQVSTKRFKVKVLGSPKIDMTEHEGKAVIKCTTAANGHPPKLSWQIGGVEVEAVPNTWLEERSNRTFAVSILTIKTHIREATVKCLAKHRELQNKVMNFIIIQNHSIISSTTSIYSTRDDLKTETMITATSPPVISSTTPVELSSISESTGVFATEDTTSKSIQVEEHSTEFDISLTTHDITSSESNSTDGFLTNNSTNIQDDGDKDRQYNQKKSSPLLILLVTTLIICLLIVVIFFLIRLRKTHIAWKKENEESDQSVESSKSKASHEEKQAHDRRRPGFWNSNFTVYKVEEPPQNTTVSVATIDVINEAQDNSKTACNQQDKACVKETEL</sequence>
<keyword evidence="4" id="KW-0393">Immunoglobulin domain</keyword>
<dbReference type="OMA" id="GVYKCFY"/>
<evidence type="ECO:0000256" key="3">
    <source>
        <dbReference type="ARBA" id="ARBA00023157"/>
    </source>
</evidence>
<organism evidence="10 12">
    <name type="scientific">Danio rerio</name>
    <name type="common">Zebrafish</name>
    <name type="synonym">Brachydanio rerio</name>
    <dbReference type="NCBI Taxonomy" id="7955"/>
    <lineage>
        <taxon>Eukaryota</taxon>
        <taxon>Metazoa</taxon>
        <taxon>Chordata</taxon>
        <taxon>Craniata</taxon>
        <taxon>Vertebrata</taxon>
        <taxon>Euteleostomi</taxon>
        <taxon>Actinopterygii</taxon>
        <taxon>Neopterygii</taxon>
        <taxon>Teleostei</taxon>
        <taxon>Ostariophysi</taxon>
        <taxon>Cypriniformes</taxon>
        <taxon>Danionidae</taxon>
        <taxon>Danioninae</taxon>
        <taxon>Danio</taxon>
    </lineage>
</organism>
<reference evidence="9" key="1">
    <citation type="submission" date="2011-04" db="UniProtKB">
        <authorList>
            <consortium name="Ensembl"/>
        </authorList>
    </citation>
    <scope>IDENTIFICATION</scope>
    <source>
        <strain evidence="9">Tuebingen</strain>
    </source>
</reference>
<protein>
    <submittedName>
        <fullName evidence="9 11">Cytotoxic and regulatory T-cell molecule</fullName>
    </submittedName>
</protein>
<evidence type="ECO:0000256" key="2">
    <source>
        <dbReference type="ARBA" id="ARBA00023136"/>
    </source>
</evidence>
<dbReference type="CTD" id="56253"/>
<dbReference type="InterPro" id="IPR053096">
    <property type="entry name" value="CRTAM"/>
</dbReference>
<dbReference type="InterPro" id="IPR013151">
    <property type="entry name" value="Immunoglobulin_dom"/>
</dbReference>
<dbReference type="SMR" id="A0A8M9PLS5"/>
<feature type="region of interest" description="Disordered" evidence="5">
    <location>
        <begin position="282"/>
        <end position="313"/>
    </location>
</feature>
<dbReference type="GeneTree" id="ENSGT00940000159804"/>
<dbReference type="Pfam" id="PF00047">
    <property type="entry name" value="ig"/>
    <property type="match status" value="1"/>
</dbReference>
<dbReference type="PROSITE" id="PS50835">
    <property type="entry name" value="IG_LIKE"/>
    <property type="match status" value="1"/>
</dbReference>
<dbReference type="OrthoDB" id="10006996at2759"/>
<dbReference type="RefSeq" id="XP_021327988.1">
    <property type="nucleotide sequence ID" value="XM_021472313.2"/>
</dbReference>
<accession>A0A8M9PLS5</accession>
<gene>
    <name evidence="9 11 12" type="primary">crtam</name>
</gene>
<accession>E7EY51</accession>
<feature type="signal peptide" evidence="7">
    <location>
        <begin position="1"/>
        <end position="24"/>
    </location>
</feature>
<evidence type="ECO:0000256" key="6">
    <source>
        <dbReference type="SAM" id="Phobius"/>
    </source>
</evidence>
<keyword evidence="2 6" id="KW-0472">Membrane</keyword>
<evidence type="ECO:0000256" key="4">
    <source>
        <dbReference type="ARBA" id="ARBA00023319"/>
    </source>
</evidence>
<dbReference type="InterPro" id="IPR036179">
    <property type="entry name" value="Ig-like_dom_sf"/>
</dbReference>
<dbReference type="InterPro" id="IPR007110">
    <property type="entry name" value="Ig-like_dom"/>
</dbReference>
<dbReference type="EMBL" id="BX120005">
    <property type="status" value="NOT_ANNOTATED_CDS"/>
    <property type="molecule type" value="Genomic_DNA"/>
</dbReference>
<evidence type="ECO:0000256" key="7">
    <source>
        <dbReference type="SAM" id="SignalP"/>
    </source>
</evidence>
<dbReference type="GO" id="GO:0002860">
    <property type="term" value="P:positive regulation of natural killer cell mediated cytotoxicity directed against tumor cell target"/>
    <property type="evidence" value="ECO:0000318"/>
    <property type="project" value="GO_Central"/>
</dbReference>
<dbReference type="Bgee" id="ENSDARG00000089327">
    <property type="expression patterns" value="Expressed in granulocyte and 8 other cell types or tissues"/>
</dbReference>
<evidence type="ECO:0000256" key="1">
    <source>
        <dbReference type="ARBA" id="ARBA00004167"/>
    </source>
</evidence>
<feature type="chain" id="PRO_5044693008" evidence="7">
    <location>
        <begin position="25"/>
        <end position="436"/>
    </location>
</feature>
<dbReference type="InterPro" id="IPR003599">
    <property type="entry name" value="Ig_sub"/>
</dbReference>
<feature type="compositionally biased region" description="Polar residues" evidence="5">
    <location>
        <begin position="282"/>
        <end position="305"/>
    </location>
</feature>
<dbReference type="AlphaFoldDB" id="A0A8M9PLS5"/>
<reference evidence="11 12" key="3">
    <citation type="submission" date="2025-04" db="UniProtKB">
        <authorList>
            <consortium name="RefSeq"/>
        </authorList>
    </citation>
    <scope>IDENTIFICATION</scope>
    <source>
        <strain evidence="11 12">Tuebingen</strain>
    </source>
</reference>
<feature type="region of interest" description="Disordered" evidence="5">
    <location>
        <begin position="354"/>
        <end position="383"/>
    </location>
</feature>
<comment type="subcellular location">
    <subcellularLocation>
        <location evidence="1">Membrane</location>
        <topology evidence="1">Single-pass membrane protein</topology>
    </subcellularLocation>
</comment>
<dbReference type="Pfam" id="PF08205">
    <property type="entry name" value="C2-set_2"/>
    <property type="match status" value="1"/>
</dbReference>
<dbReference type="SMART" id="SM00409">
    <property type="entry name" value="IG"/>
    <property type="match status" value="1"/>
</dbReference>
<dbReference type="STRING" id="7955.ENSDARP00000109589"/>
<evidence type="ECO:0000259" key="8">
    <source>
        <dbReference type="PROSITE" id="PS50835"/>
    </source>
</evidence>
<dbReference type="PANTHER" id="PTHR47118">
    <property type="entry name" value="CYTOTOXIC AND REGULATORY T-CELL MOLECULE"/>
    <property type="match status" value="1"/>
</dbReference>